<feature type="compositionally biased region" description="Basic and acidic residues" evidence="9">
    <location>
        <begin position="631"/>
        <end position="643"/>
    </location>
</feature>
<dbReference type="InterPro" id="IPR012340">
    <property type="entry name" value="NA-bd_OB-fold"/>
</dbReference>
<dbReference type="Gene3D" id="2.40.50.140">
    <property type="entry name" value="Nucleic acid-binding proteins"/>
    <property type="match status" value="2"/>
</dbReference>
<feature type="region of interest" description="Disordered" evidence="9">
    <location>
        <begin position="619"/>
        <end position="662"/>
    </location>
</feature>
<protein>
    <recommendedName>
        <fullName evidence="4">Protection of telomeres protein 1</fullName>
    </recommendedName>
</protein>
<dbReference type="AlphaFoldDB" id="A0AAE1DFH3"/>
<keyword evidence="5" id="KW-0158">Chromosome</keyword>
<dbReference type="EMBL" id="JAWDGP010004140">
    <property type="protein sequence ID" value="KAK3767518.1"/>
    <property type="molecule type" value="Genomic_DNA"/>
</dbReference>
<gene>
    <name evidence="11" type="ORF">RRG08_003951</name>
</gene>
<reference evidence="11" key="1">
    <citation type="journal article" date="2023" name="G3 (Bethesda)">
        <title>A reference genome for the long-term kleptoplast-retaining sea slug Elysia crispata morphotype clarki.</title>
        <authorList>
            <person name="Eastman K.E."/>
            <person name="Pendleton A.L."/>
            <person name="Shaikh M.A."/>
            <person name="Suttiyut T."/>
            <person name="Ogas R."/>
            <person name="Tomko P."/>
            <person name="Gavelis G."/>
            <person name="Widhalm J.R."/>
            <person name="Wisecaver J.H."/>
        </authorList>
    </citation>
    <scope>NUCLEOTIDE SEQUENCE</scope>
    <source>
        <strain evidence="11">ECLA1</strain>
    </source>
</reference>
<dbReference type="GO" id="GO:0098505">
    <property type="term" value="F:G-rich strand telomeric DNA binding"/>
    <property type="evidence" value="ECO:0007669"/>
    <property type="project" value="TreeGrafter"/>
</dbReference>
<evidence type="ECO:0000256" key="1">
    <source>
        <dbReference type="ARBA" id="ARBA00004123"/>
    </source>
</evidence>
<organism evidence="11 12">
    <name type="scientific">Elysia crispata</name>
    <name type="common">lettuce slug</name>
    <dbReference type="NCBI Taxonomy" id="231223"/>
    <lineage>
        <taxon>Eukaryota</taxon>
        <taxon>Metazoa</taxon>
        <taxon>Spiralia</taxon>
        <taxon>Lophotrochozoa</taxon>
        <taxon>Mollusca</taxon>
        <taxon>Gastropoda</taxon>
        <taxon>Heterobranchia</taxon>
        <taxon>Euthyneura</taxon>
        <taxon>Panpulmonata</taxon>
        <taxon>Sacoglossa</taxon>
        <taxon>Placobranchoidea</taxon>
        <taxon>Plakobranchidae</taxon>
        <taxon>Elysia</taxon>
    </lineage>
</organism>
<feature type="compositionally biased region" description="Polar residues" evidence="9">
    <location>
        <begin position="644"/>
        <end position="662"/>
    </location>
</feature>
<comment type="similarity">
    <text evidence="3">Belongs to the telombin family.</text>
</comment>
<proteinExistence type="inferred from homology"/>
<evidence type="ECO:0000256" key="2">
    <source>
        <dbReference type="ARBA" id="ARBA00004574"/>
    </source>
</evidence>
<feature type="compositionally biased region" description="Basic and acidic residues" evidence="9">
    <location>
        <begin position="467"/>
        <end position="476"/>
    </location>
</feature>
<dbReference type="PANTHER" id="PTHR14513">
    <property type="entry name" value="PROTECTION OF TELOMERES 1"/>
    <property type="match status" value="1"/>
</dbReference>
<dbReference type="Pfam" id="PF16686">
    <property type="entry name" value="POT1PC"/>
    <property type="match status" value="1"/>
</dbReference>
<evidence type="ECO:0000256" key="8">
    <source>
        <dbReference type="ARBA" id="ARBA00023242"/>
    </source>
</evidence>
<dbReference type="GO" id="GO:0016233">
    <property type="term" value="P:telomere capping"/>
    <property type="evidence" value="ECO:0007669"/>
    <property type="project" value="TreeGrafter"/>
</dbReference>
<evidence type="ECO:0000313" key="11">
    <source>
        <dbReference type="EMBL" id="KAK3767518.1"/>
    </source>
</evidence>
<comment type="subcellular location">
    <subcellularLocation>
        <location evidence="2">Chromosome</location>
        <location evidence="2">Telomere</location>
    </subcellularLocation>
    <subcellularLocation>
        <location evidence="1">Nucleus</location>
    </subcellularLocation>
</comment>
<evidence type="ECO:0000256" key="7">
    <source>
        <dbReference type="ARBA" id="ARBA00023125"/>
    </source>
</evidence>
<feature type="compositionally biased region" description="Basic and acidic residues" evidence="9">
    <location>
        <begin position="489"/>
        <end position="510"/>
    </location>
</feature>
<dbReference type="Pfam" id="PF02765">
    <property type="entry name" value="POT1"/>
    <property type="match status" value="1"/>
</dbReference>
<evidence type="ECO:0000313" key="12">
    <source>
        <dbReference type="Proteomes" id="UP001283361"/>
    </source>
</evidence>
<evidence type="ECO:0000256" key="3">
    <source>
        <dbReference type="ARBA" id="ARBA00008442"/>
    </source>
</evidence>
<feature type="domain" description="Telomeric single stranded DNA binding POT1/Cdc13" evidence="10">
    <location>
        <begin position="154"/>
        <end position="284"/>
    </location>
</feature>
<dbReference type="GO" id="GO:0032210">
    <property type="term" value="P:regulation of telomere maintenance via telomerase"/>
    <property type="evidence" value="ECO:0007669"/>
    <property type="project" value="TreeGrafter"/>
</dbReference>
<dbReference type="InterPro" id="IPR032042">
    <property type="entry name" value="POT1PC"/>
</dbReference>
<feature type="region of interest" description="Disordered" evidence="9">
    <location>
        <begin position="117"/>
        <end position="148"/>
    </location>
</feature>
<evidence type="ECO:0000259" key="10">
    <source>
        <dbReference type="SMART" id="SM00976"/>
    </source>
</evidence>
<name>A0AAE1DFH3_9GAST</name>
<keyword evidence="12" id="KW-1185">Reference proteome</keyword>
<dbReference type="InterPro" id="IPR011564">
    <property type="entry name" value="Telomer_end-bd_POT1/Cdc13"/>
</dbReference>
<feature type="region of interest" description="Disordered" evidence="9">
    <location>
        <begin position="693"/>
        <end position="716"/>
    </location>
</feature>
<dbReference type="GO" id="GO:0000783">
    <property type="term" value="C:nuclear telomere cap complex"/>
    <property type="evidence" value="ECO:0007669"/>
    <property type="project" value="TreeGrafter"/>
</dbReference>
<keyword evidence="7" id="KW-0238">DNA-binding</keyword>
<dbReference type="GO" id="GO:0010521">
    <property type="term" value="F:telomerase inhibitor activity"/>
    <property type="evidence" value="ECO:0007669"/>
    <property type="project" value="TreeGrafter"/>
</dbReference>
<dbReference type="SUPFAM" id="SSF50249">
    <property type="entry name" value="Nucleic acid-binding proteins"/>
    <property type="match status" value="2"/>
</dbReference>
<keyword evidence="8" id="KW-0539">Nucleus</keyword>
<evidence type="ECO:0000256" key="6">
    <source>
        <dbReference type="ARBA" id="ARBA00022895"/>
    </source>
</evidence>
<evidence type="ECO:0000256" key="9">
    <source>
        <dbReference type="SAM" id="MobiDB-lite"/>
    </source>
</evidence>
<keyword evidence="6" id="KW-0779">Telomere</keyword>
<accession>A0AAE1DFH3</accession>
<sequence>MVISTFLKNNACSDSFCLTSINVVGKYAFLKIKSRHKHHVCRINRLKMLLEDREGHVIDFFALGQVADDLQACEEGDMLLCLEFELEECPGHCQRCYQIIADDTGTRKSFIWVSKPLNSPTSSSAISDARNPQMQVEKGSDGRDKRKKGQSYNYQALSEMKVNTVVDVYGVVKFVKPPIKGKGSDFFCVIGIIDPSLFEEEEKLTCIFFHRESDNLPKVEEGDVIRLHRLKIQAYQGGKQAQNGPGFQWLAFHGSIDNRTSSSTSYTFEDQDKKKVDNLLKWWSKQCQNEIALLETPKKNLSFLASVKPKEYFDLVCQVVRVCLLEPDICRLIRVWDGTKSEMQLKEITEGELNQSLKEDCLLVKASAGLFVDIFLFDNHARESSNVKPGDYLLLTNVHSAVVSGLVELTIHGAGHQFRRGIQVLPVDSKTVQILKAKLNHISDKIAVNLNNCSMKTTSGQRISCSKTDDSQKEVSKLGGDSQGFHLSDFSKDDLESDTPKLRERKDVSSKNKSLRRKMLFQESSILGDVMHQQESDVLLNDLNTTDDIDHEDKRNDSSEGSCQSIWLSIYNDSDNEQNISETAYPSDLRQGHSTSKAECFSPISSKRKMDYCNKATNQTNSNICHGGNPMREKSSAQDKKNDQQNVMQEVNSEDGGSSHESFVTITSKGESLPLRSEINQDSPVKARETLLASCADNQRQTDKRAGETMGNPNEKRLKLSPERRKKGYESGFPLTFSQIHLEVLDSEVLCFDTNEFSQTTHAKGGIDETKETDSLIKETELPLQEYGDSRKSPSQSREKHNETVVQKSCLTKNVSEGTESTETKSTHNSKILEMSERSQVCQDSQDFLQAGTVDSQVSSSTDSLKVSSQPRCMLKTASVILNHPDVPLSTLQEVLDHRPPHKFRIQARVERIEPRPSVPQDLVHFLCPRCKFFSRMESRDNNLVVVYDENMNCPRCVEPPSTLRPVSVIVLQLYDQQNSISASVWDKNADHFFGGVSPYQLLNDSSCFHQVQEWLNNLCPLGSKMENRPLLECCVCSYYVDGDIKIQIFDTSLV</sequence>
<feature type="compositionally biased region" description="Basic and acidic residues" evidence="9">
    <location>
        <begin position="765"/>
        <end position="781"/>
    </location>
</feature>
<evidence type="ECO:0000256" key="5">
    <source>
        <dbReference type="ARBA" id="ARBA00022454"/>
    </source>
</evidence>
<comment type="caution">
    <text evidence="11">The sequence shown here is derived from an EMBL/GenBank/DDBJ whole genome shotgun (WGS) entry which is preliminary data.</text>
</comment>
<feature type="compositionally biased region" description="Basic and acidic residues" evidence="9">
    <location>
        <begin position="788"/>
        <end position="803"/>
    </location>
</feature>
<dbReference type="CDD" id="cd04497">
    <property type="entry name" value="hPOT1_OB1_like"/>
    <property type="match status" value="1"/>
</dbReference>
<dbReference type="Proteomes" id="UP001283361">
    <property type="component" value="Unassembled WGS sequence"/>
</dbReference>
<feature type="region of interest" description="Disordered" evidence="9">
    <location>
        <begin position="761"/>
        <end position="804"/>
    </location>
</feature>
<dbReference type="PANTHER" id="PTHR14513:SF0">
    <property type="entry name" value="PROTECTION OF TELOMERES PROTEIN 1"/>
    <property type="match status" value="1"/>
</dbReference>
<evidence type="ECO:0000256" key="4">
    <source>
        <dbReference type="ARBA" id="ARBA00015253"/>
    </source>
</evidence>
<dbReference type="InterPro" id="IPR028389">
    <property type="entry name" value="POT1"/>
</dbReference>
<dbReference type="SMART" id="SM00976">
    <property type="entry name" value="Telo_bind"/>
    <property type="match status" value="1"/>
</dbReference>
<feature type="region of interest" description="Disordered" evidence="9">
    <location>
        <begin position="459"/>
        <end position="514"/>
    </location>
</feature>
<feature type="compositionally biased region" description="Polar residues" evidence="9">
    <location>
        <begin position="117"/>
        <end position="134"/>
    </location>
</feature>